<proteinExistence type="predicted"/>
<dbReference type="RefSeq" id="WP_373956088.1">
    <property type="nucleotide sequence ID" value="NZ_JBHDLN010000018.1"/>
</dbReference>
<evidence type="ECO:0000313" key="1">
    <source>
        <dbReference type="EMBL" id="MFB0846086.1"/>
    </source>
</evidence>
<dbReference type="EMBL" id="JBHDLN010000018">
    <property type="protein sequence ID" value="MFB0846086.1"/>
    <property type="molecule type" value="Genomic_DNA"/>
</dbReference>
<keyword evidence="2" id="KW-1185">Reference proteome</keyword>
<comment type="caution">
    <text evidence="1">The sequence shown here is derived from an EMBL/GenBank/DDBJ whole genome shotgun (WGS) entry which is preliminary data.</text>
</comment>
<dbReference type="Proteomes" id="UP001575622">
    <property type="component" value="Unassembled WGS sequence"/>
</dbReference>
<sequence length="57" mass="6600">MNPMDWERLDDRKQDGKIVIREADKVSPSEGISADFIDTLSQAMKEYEETLKGLKDR</sequence>
<evidence type="ECO:0000313" key="2">
    <source>
        <dbReference type="Proteomes" id="UP001575622"/>
    </source>
</evidence>
<protein>
    <submittedName>
        <fullName evidence="1">Uncharacterized protein</fullName>
    </submittedName>
</protein>
<accession>A0ABV4V9R0</accession>
<gene>
    <name evidence="1" type="ORF">ACEU3E_28225</name>
</gene>
<name>A0ABV4V9R0_9BACL</name>
<organism evidence="1 2">
    <name type="scientific">Paenibacillus oleatilyticus</name>
    <dbReference type="NCBI Taxonomy" id="2594886"/>
    <lineage>
        <taxon>Bacteria</taxon>
        <taxon>Bacillati</taxon>
        <taxon>Bacillota</taxon>
        <taxon>Bacilli</taxon>
        <taxon>Bacillales</taxon>
        <taxon>Paenibacillaceae</taxon>
        <taxon>Paenibacillus</taxon>
    </lineage>
</organism>
<reference evidence="1 2" key="1">
    <citation type="submission" date="2024-09" db="EMBL/GenBank/DDBJ databases">
        <authorList>
            <person name="Makale K.P.P."/>
            <person name="Makhzoum A."/>
            <person name="Rantong G."/>
            <person name="Rahube T.O."/>
        </authorList>
    </citation>
    <scope>NUCLEOTIDE SEQUENCE [LARGE SCALE GENOMIC DNA]</scope>
    <source>
        <strain evidence="1 2">KM_D13</strain>
    </source>
</reference>